<organism evidence="2 3">
    <name type="scientific">Ramazzottius varieornatus</name>
    <name type="common">Water bear</name>
    <name type="synonym">Tardigrade</name>
    <dbReference type="NCBI Taxonomy" id="947166"/>
    <lineage>
        <taxon>Eukaryota</taxon>
        <taxon>Metazoa</taxon>
        <taxon>Ecdysozoa</taxon>
        <taxon>Tardigrada</taxon>
        <taxon>Eutardigrada</taxon>
        <taxon>Parachela</taxon>
        <taxon>Hypsibioidea</taxon>
        <taxon>Ramazzottiidae</taxon>
        <taxon>Ramazzottius</taxon>
    </lineage>
</organism>
<reference evidence="2 3" key="1">
    <citation type="journal article" date="2016" name="Nat. Commun.">
        <title>Extremotolerant tardigrade genome and improved radiotolerance of human cultured cells by tardigrade-unique protein.</title>
        <authorList>
            <person name="Hashimoto T."/>
            <person name="Horikawa D.D."/>
            <person name="Saito Y."/>
            <person name="Kuwahara H."/>
            <person name="Kozuka-Hata H."/>
            <person name="Shin-I T."/>
            <person name="Minakuchi Y."/>
            <person name="Ohishi K."/>
            <person name="Motoyama A."/>
            <person name="Aizu T."/>
            <person name="Enomoto A."/>
            <person name="Kondo K."/>
            <person name="Tanaka S."/>
            <person name="Hara Y."/>
            <person name="Koshikawa S."/>
            <person name="Sagara H."/>
            <person name="Miura T."/>
            <person name="Yokobori S."/>
            <person name="Miyagawa K."/>
            <person name="Suzuki Y."/>
            <person name="Kubo T."/>
            <person name="Oyama M."/>
            <person name="Kohara Y."/>
            <person name="Fujiyama A."/>
            <person name="Arakawa K."/>
            <person name="Katayama T."/>
            <person name="Toyoda A."/>
            <person name="Kunieda T."/>
        </authorList>
    </citation>
    <scope>NUCLEOTIDE SEQUENCE [LARGE SCALE GENOMIC DNA]</scope>
    <source>
        <strain evidence="2 3">YOKOZUNA-1</strain>
    </source>
</reference>
<dbReference type="AlphaFoldDB" id="A0A1D1V1I1"/>
<comment type="caution">
    <text evidence="2">The sequence shown here is derived from an EMBL/GenBank/DDBJ whole genome shotgun (WGS) entry which is preliminary data.</text>
</comment>
<accession>A0A1D1V1I1</accession>
<sequence>MTYHKSRGRHARASTSLITDVLDTVISLSMIVCPFNCIMNLLLLLLHHIRVELFKLLRRVFTRKSEGF</sequence>
<dbReference type="Proteomes" id="UP000186922">
    <property type="component" value="Unassembled WGS sequence"/>
</dbReference>
<gene>
    <name evidence="2" type="primary">RvY_06276-1</name>
    <name evidence="2" type="synonym">RvY_06276.1</name>
    <name evidence="2" type="ORF">RvY_06276</name>
</gene>
<evidence type="ECO:0000256" key="1">
    <source>
        <dbReference type="SAM" id="Phobius"/>
    </source>
</evidence>
<evidence type="ECO:0000313" key="3">
    <source>
        <dbReference type="Proteomes" id="UP000186922"/>
    </source>
</evidence>
<feature type="transmembrane region" description="Helical" evidence="1">
    <location>
        <begin position="25"/>
        <end position="49"/>
    </location>
</feature>
<proteinExistence type="predicted"/>
<keyword evidence="1" id="KW-0812">Transmembrane</keyword>
<name>A0A1D1V1I1_RAMVA</name>
<keyword evidence="3" id="KW-1185">Reference proteome</keyword>
<keyword evidence="1" id="KW-0472">Membrane</keyword>
<protein>
    <submittedName>
        <fullName evidence="2">Uncharacterized protein</fullName>
    </submittedName>
</protein>
<keyword evidence="1" id="KW-1133">Transmembrane helix</keyword>
<dbReference type="EMBL" id="BDGG01000002">
    <property type="protein sequence ID" value="GAU94515.1"/>
    <property type="molecule type" value="Genomic_DNA"/>
</dbReference>
<evidence type="ECO:0000313" key="2">
    <source>
        <dbReference type="EMBL" id="GAU94515.1"/>
    </source>
</evidence>